<keyword evidence="1" id="KW-0175">Coiled coil</keyword>
<sequence>MGIDSMRVGGGRCPPLLVGGLLLACLMLVCSWWTLSSENLELIRQIDDLNEQLKISAEERDQCVTLRGNLEQRFKHTEDELASLHVRLEQQMDFKKKNEELEDSVTMCKSELDSLNKLDATKTATLETLRLEKDTINTQLDVKRDENKKLQEEIDRLKGEIDQFKLACNSPPEKKATPNLELSTTVVINKSQLHPVPESAVRVSVAGQRGLKYYGIPILPSNPPGAVRQTPRFSVTMLKKVETESKQAMNDSTNNSAEQDNPVVNILEDPDNRARDNNGDDVQNTEEITLLPDNYEEDDKMQVVTKDPIDCQVILVNYLAEPTNILNINVYMKNGFKSGFNIELTIHLRRLYKNMSHIPKTIFHVNTSPYSMCTGSFVSCISFRIKVAHDNNFQNNFRLLAGKTKLLRAVDRTFFLQFQDSFQEKLLLRPALINIATLIRP</sequence>
<keyword evidence="2" id="KW-0472">Membrane</keyword>
<proteinExistence type="predicted"/>
<dbReference type="Proteomes" id="UP000078540">
    <property type="component" value="Unassembled WGS sequence"/>
</dbReference>
<dbReference type="STRING" id="520822.A0A195BTW2"/>
<keyword evidence="2" id="KW-1133">Transmembrane helix</keyword>
<evidence type="ECO:0000313" key="4">
    <source>
        <dbReference type="Proteomes" id="UP000078540"/>
    </source>
</evidence>
<dbReference type="AlphaFoldDB" id="A0A195BTW2"/>
<feature type="coiled-coil region" evidence="1">
    <location>
        <begin position="98"/>
        <end position="167"/>
    </location>
</feature>
<evidence type="ECO:0000256" key="1">
    <source>
        <dbReference type="SAM" id="Coils"/>
    </source>
</evidence>
<keyword evidence="4" id="KW-1185">Reference proteome</keyword>
<evidence type="ECO:0000313" key="3">
    <source>
        <dbReference type="EMBL" id="KYM91874.1"/>
    </source>
</evidence>
<feature type="transmembrane region" description="Helical" evidence="2">
    <location>
        <begin position="16"/>
        <end position="35"/>
    </location>
</feature>
<name>A0A195BTW2_9HYME</name>
<reference evidence="3 4" key="1">
    <citation type="submission" date="2015-09" db="EMBL/GenBank/DDBJ databases">
        <title>Atta colombica WGS genome.</title>
        <authorList>
            <person name="Nygaard S."/>
            <person name="Hu H."/>
            <person name="Boomsma J."/>
            <person name="Zhang G."/>
        </authorList>
    </citation>
    <scope>NUCLEOTIDE SEQUENCE [LARGE SCALE GENOMIC DNA]</scope>
    <source>
        <strain evidence="3">Treedump-2</strain>
        <tissue evidence="3">Whole body</tissue>
    </source>
</reference>
<organism evidence="3 4">
    <name type="scientific">Atta colombica</name>
    <dbReference type="NCBI Taxonomy" id="520822"/>
    <lineage>
        <taxon>Eukaryota</taxon>
        <taxon>Metazoa</taxon>
        <taxon>Ecdysozoa</taxon>
        <taxon>Arthropoda</taxon>
        <taxon>Hexapoda</taxon>
        <taxon>Insecta</taxon>
        <taxon>Pterygota</taxon>
        <taxon>Neoptera</taxon>
        <taxon>Endopterygota</taxon>
        <taxon>Hymenoptera</taxon>
        <taxon>Apocrita</taxon>
        <taxon>Aculeata</taxon>
        <taxon>Formicoidea</taxon>
        <taxon>Formicidae</taxon>
        <taxon>Myrmicinae</taxon>
        <taxon>Atta</taxon>
    </lineage>
</organism>
<protein>
    <submittedName>
        <fullName evidence="3">Uncharacterized protein</fullName>
    </submittedName>
</protein>
<accession>A0A195BTW2</accession>
<dbReference type="EMBL" id="KQ976405">
    <property type="protein sequence ID" value="KYM91874.1"/>
    <property type="molecule type" value="Genomic_DNA"/>
</dbReference>
<dbReference type="PROSITE" id="PS51257">
    <property type="entry name" value="PROKAR_LIPOPROTEIN"/>
    <property type="match status" value="1"/>
</dbReference>
<evidence type="ECO:0000256" key="2">
    <source>
        <dbReference type="SAM" id="Phobius"/>
    </source>
</evidence>
<keyword evidence="2" id="KW-0812">Transmembrane</keyword>
<gene>
    <name evidence="3" type="ORF">ALC53_01377</name>
</gene>